<feature type="region of interest" description="Disordered" evidence="1">
    <location>
        <begin position="24"/>
        <end position="44"/>
    </location>
</feature>
<organism evidence="2">
    <name type="scientific">uncultured bacterium scaffold00056</name>
    <dbReference type="NCBI Taxonomy" id="1132475"/>
    <lineage>
        <taxon>Bacteria</taxon>
        <taxon>environmental samples</taxon>
    </lineage>
</organism>
<name>I7AI43_9BACT</name>
<dbReference type="AlphaFoldDB" id="I7AI43"/>
<proteinExistence type="predicted"/>
<dbReference type="EMBL" id="JQ335997">
    <property type="protein sequence ID" value="AFN84573.1"/>
    <property type="molecule type" value="Genomic_DNA"/>
</dbReference>
<accession>I7AI43</accession>
<reference evidence="2" key="1">
    <citation type="submission" date="2011-12" db="EMBL/GenBank/DDBJ databases">
        <authorList>
            <person name="Lu H.-P."/>
            <person name="Wang Y.-B."/>
            <person name="Huang S.-W."/>
            <person name="Lin C.-Y."/>
            <person name="Wu M."/>
            <person name="Hsieh C.-H."/>
            <person name="Yu H.-T."/>
        </authorList>
    </citation>
    <scope>NUCLEOTIDE SEQUENCE</scope>
</reference>
<sequence>MNPALLALKAPFYAALAARPFGPLRGRTRRASRPQRHAETIAKSGACSRKKELALFPPDAPVDFFTVTSPGKGGT</sequence>
<evidence type="ECO:0000313" key="2">
    <source>
        <dbReference type="EMBL" id="AFN84573.1"/>
    </source>
</evidence>
<feature type="compositionally biased region" description="Basic residues" evidence="1">
    <location>
        <begin position="26"/>
        <end position="35"/>
    </location>
</feature>
<evidence type="ECO:0000256" key="1">
    <source>
        <dbReference type="SAM" id="MobiDB-lite"/>
    </source>
</evidence>
<protein>
    <submittedName>
        <fullName evidence="2">Uncharacterized protein</fullName>
    </submittedName>
</protein>
<reference evidence="2" key="2">
    <citation type="journal article" date="2012" name="BMC Genomics">
        <title>Metagenomic analysis reveals a functional signature for biomass degradation by cecal microbiota in the leaf-eating flying squirrel (Petaurista alborufus lena).</title>
        <authorList>
            <person name="Lu H.P."/>
            <person name="Wang Y.B."/>
            <person name="Huang S.W."/>
            <person name="Lin C.Y."/>
            <person name="Wu M."/>
            <person name="Hsieh C.H."/>
            <person name="Yu H.T."/>
        </authorList>
    </citation>
    <scope>NUCLEOTIDE SEQUENCE</scope>
</reference>